<proteinExistence type="predicted"/>
<gene>
    <name evidence="3" type="ORF">AMSG_11921</name>
</gene>
<dbReference type="GO" id="GO:0003746">
    <property type="term" value="F:translation elongation factor activity"/>
    <property type="evidence" value="ECO:0007669"/>
    <property type="project" value="InterPro"/>
</dbReference>
<dbReference type="Gene3D" id="2.30.30.30">
    <property type="match status" value="1"/>
</dbReference>
<evidence type="ECO:0000313" key="4">
    <source>
        <dbReference type="Proteomes" id="UP000054408"/>
    </source>
</evidence>
<dbReference type="eggNOG" id="KOG3271">
    <property type="taxonomic scope" value="Eukaryota"/>
</dbReference>
<evidence type="ECO:0000256" key="1">
    <source>
        <dbReference type="SAM" id="SignalP"/>
    </source>
</evidence>
<dbReference type="GO" id="GO:0016579">
    <property type="term" value="P:protein deubiquitination"/>
    <property type="evidence" value="ECO:0007669"/>
    <property type="project" value="InterPro"/>
</dbReference>
<evidence type="ECO:0000259" key="2">
    <source>
        <dbReference type="PROSITE" id="PS50235"/>
    </source>
</evidence>
<keyword evidence="4" id="KW-1185">Reference proteome</keyword>
<dbReference type="Pfam" id="PF21485">
    <property type="entry name" value="IF5A-like_N"/>
    <property type="match status" value="1"/>
</dbReference>
<dbReference type="InterPro" id="IPR012340">
    <property type="entry name" value="NA-bd_OB-fold"/>
</dbReference>
<dbReference type="Pfam" id="PF00443">
    <property type="entry name" value="UCH"/>
    <property type="match status" value="1"/>
</dbReference>
<dbReference type="PROSITE" id="PS00973">
    <property type="entry name" value="USP_2"/>
    <property type="match status" value="1"/>
</dbReference>
<feature type="signal peptide" evidence="1">
    <location>
        <begin position="1"/>
        <end position="20"/>
    </location>
</feature>
<dbReference type="InterPro" id="IPR020189">
    <property type="entry name" value="IF5A_C"/>
</dbReference>
<name>A0A0L0DC64_THETB</name>
<keyword evidence="1" id="KW-0732">Signal</keyword>
<dbReference type="InterPro" id="IPR014722">
    <property type="entry name" value="Rib_uL2_dom2"/>
</dbReference>
<protein>
    <recommendedName>
        <fullName evidence="2">USP domain-containing protein</fullName>
    </recommendedName>
</protein>
<evidence type="ECO:0000313" key="3">
    <source>
        <dbReference type="EMBL" id="KNC49671.1"/>
    </source>
</evidence>
<dbReference type="GO" id="GO:0005829">
    <property type="term" value="C:cytosol"/>
    <property type="evidence" value="ECO:0007669"/>
    <property type="project" value="TreeGrafter"/>
</dbReference>
<feature type="chain" id="PRO_5005537301" description="USP domain-containing protein" evidence="1">
    <location>
        <begin position="21"/>
        <end position="1111"/>
    </location>
</feature>
<dbReference type="OrthoDB" id="292964at2759"/>
<dbReference type="InterPro" id="IPR018200">
    <property type="entry name" value="USP_CS"/>
</dbReference>
<sequence length="1111" mass="119038">MNSLLQALFWLPSFRAGVYDFVHDPYVDGSPQRCIPHQLALLFAHLQGSERKAVATMSLTHAFGWNTPAHFAQSDVQEFCRILFDALDQIYPRKALPSPTNLFHFAGESFVHCGRCGNHSATEQSYVELNLPTQDVDSVYAALDTYLAPELLRGENQYACSVCEDKVDAAKGIKLLSLPPVLSIQLQRFTYSPVTFRKVKLNHRVAFPRYLDLEAYTPEARSQFLRGERASHPPLDYEPPPDADLAALPHVYALTAVLVHTGGAMGGHYYGYCATAPDGSPSGWIHYNDSVVEPATWEQVAKAYGHDPDDETANKLVGANAYMLLYSSVGASAAWRAAHPLPDTASRHPVALPSPLAKLVADANTVHAGLLAQFKAASEVLLLNVRYGAATTSISLAKTTSYAQLIERVLTALDVVLSPGAAARLRPFDTADGVAGAPLIASDDTLLANLPLHSNIHLVLETRAPGEVFPPAESFTLTLLVFDAETLELSPPVLHVLDFEDAAAARAYTADELVASVGGAVKGSLLTASHMGKLGAGADAVTWLDSVDGATRVIASLRIVPGSTLIVDPSPERAATLEWLEKMRNTVTVRVRGGLAAQVAAALGERTPRVGAEREADALLPVDLRETVGELKARLSELLGGEPASSHIRLRQRRMAPEAIDTAPLADFGLYTGSSLWAEAGRSVQPGQVALVVHVANSDHNPENKASFPYLPVGELVVARAATLAKVKAALVPILPADLAAALPSTGQLAVAPRLRLRELLGEKVAHILSQPDASLADNLPERYAKTDAVDVVVNVLDADEALLPGQILLDTYVHVLGDAPEDDTLDGPFELAIAATATKDDLAAALASAHGLPAVAVAKLYYRTQLDEVGAEALAWDVDGAAVLNATPWYLRDGDLVVARDLARAEARAAAAAAAAATEHAAASKANTEVALAIHVQTAEERAAYAELLSSDSNADAPSSSHEQHSAMSTFNFKLAHSVKNRDVVVMKDRIAKVVANVLSAPAKHGHTKCNLMLEEVATGRRFEHKLSGDQRVKLPEVKLVQYALIAMDDEGFLTVMDSRDEERSDLRVEPETQLYAKIGEAMADSDNYFEVVVFSAMDLEFVADLKVVR</sequence>
<dbReference type="SUPFAM" id="SSF54001">
    <property type="entry name" value="Cysteine proteinases"/>
    <property type="match status" value="1"/>
</dbReference>
<dbReference type="SUPFAM" id="SSF50249">
    <property type="entry name" value="Nucleic acid-binding proteins"/>
    <property type="match status" value="1"/>
</dbReference>
<dbReference type="STRING" id="461836.A0A0L0DC64"/>
<dbReference type="Proteomes" id="UP000054408">
    <property type="component" value="Unassembled WGS sequence"/>
</dbReference>
<dbReference type="GO" id="GO:0043022">
    <property type="term" value="F:ribosome binding"/>
    <property type="evidence" value="ECO:0007669"/>
    <property type="project" value="InterPro"/>
</dbReference>
<dbReference type="GO" id="GO:0003723">
    <property type="term" value="F:RNA binding"/>
    <property type="evidence" value="ECO:0007669"/>
    <property type="project" value="InterPro"/>
</dbReference>
<organism evidence="3 4">
    <name type="scientific">Thecamonas trahens ATCC 50062</name>
    <dbReference type="NCBI Taxonomy" id="461836"/>
    <lineage>
        <taxon>Eukaryota</taxon>
        <taxon>Apusozoa</taxon>
        <taxon>Apusomonadida</taxon>
        <taxon>Apusomonadidae</taxon>
        <taxon>Thecamonas</taxon>
    </lineage>
</organism>
<dbReference type="InterPro" id="IPR048670">
    <property type="entry name" value="IF5A-like_N"/>
</dbReference>
<feature type="domain" description="USP" evidence="2">
    <location>
        <begin position="1"/>
        <end position="329"/>
    </location>
</feature>
<dbReference type="GO" id="GO:0004843">
    <property type="term" value="F:cysteine-type deubiquitinase activity"/>
    <property type="evidence" value="ECO:0007669"/>
    <property type="project" value="InterPro"/>
</dbReference>
<dbReference type="GO" id="GO:0045905">
    <property type="term" value="P:positive regulation of translational termination"/>
    <property type="evidence" value="ECO:0007669"/>
    <property type="project" value="InterPro"/>
</dbReference>
<dbReference type="InterPro" id="IPR050164">
    <property type="entry name" value="Peptidase_C19"/>
</dbReference>
<dbReference type="PANTHER" id="PTHR24006:SF702">
    <property type="entry name" value="UBIQUITIN CARBOXYL-TERMINAL HYDROLASE 47"/>
    <property type="match status" value="1"/>
</dbReference>
<dbReference type="GO" id="GO:0005634">
    <property type="term" value="C:nucleus"/>
    <property type="evidence" value="ECO:0007669"/>
    <property type="project" value="TreeGrafter"/>
</dbReference>
<dbReference type="PROSITE" id="PS50235">
    <property type="entry name" value="USP_3"/>
    <property type="match status" value="1"/>
</dbReference>
<dbReference type="InterPro" id="IPR001394">
    <property type="entry name" value="Peptidase_C19_UCH"/>
</dbReference>
<dbReference type="Gene3D" id="2.40.50.140">
    <property type="entry name" value="Nucleic acid-binding proteins"/>
    <property type="match status" value="1"/>
</dbReference>
<dbReference type="GO" id="GO:0045901">
    <property type="term" value="P:positive regulation of translational elongation"/>
    <property type="evidence" value="ECO:0007669"/>
    <property type="project" value="InterPro"/>
</dbReference>
<dbReference type="EMBL" id="GL349457">
    <property type="protein sequence ID" value="KNC49671.1"/>
    <property type="molecule type" value="Genomic_DNA"/>
</dbReference>
<dbReference type="RefSeq" id="XP_013757601.1">
    <property type="nucleotide sequence ID" value="XM_013902147.1"/>
</dbReference>
<dbReference type="InterPro" id="IPR038765">
    <property type="entry name" value="Papain-like_cys_pep_sf"/>
</dbReference>
<dbReference type="SMART" id="SM01376">
    <property type="entry name" value="eIF-5a"/>
    <property type="match status" value="1"/>
</dbReference>
<dbReference type="InterPro" id="IPR028889">
    <property type="entry name" value="USP"/>
</dbReference>
<dbReference type="OMA" id="WIHYNDS"/>
<dbReference type="PANTHER" id="PTHR24006">
    <property type="entry name" value="UBIQUITIN CARBOXYL-TERMINAL HYDROLASE"/>
    <property type="match status" value="1"/>
</dbReference>
<reference evidence="3 4" key="1">
    <citation type="submission" date="2010-05" db="EMBL/GenBank/DDBJ databases">
        <title>The Genome Sequence of Thecamonas trahens ATCC 50062.</title>
        <authorList>
            <consortium name="The Broad Institute Genome Sequencing Platform"/>
            <person name="Russ C."/>
            <person name="Cuomo C."/>
            <person name="Shea T."/>
            <person name="Young S.K."/>
            <person name="Zeng Q."/>
            <person name="Koehrsen M."/>
            <person name="Haas B."/>
            <person name="Borodovsky M."/>
            <person name="Guigo R."/>
            <person name="Alvarado L."/>
            <person name="Berlin A."/>
            <person name="Bochicchio J."/>
            <person name="Borenstein D."/>
            <person name="Chapman S."/>
            <person name="Chen Z."/>
            <person name="Freedman E."/>
            <person name="Gellesch M."/>
            <person name="Goldberg J."/>
            <person name="Griggs A."/>
            <person name="Gujja S."/>
            <person name="Heilman E."/>
            <person name="Heiman D."/>
            <person name="Hepburn T."/>
            <person name="Howarth C."/>
            <person name="Jen D."/>
            <person name="Larson L."/>
            <person name="Mehta T."/>
            <person name="Park D."/>
            <person name="Pearson M."/>
            <person name="Roberts A."/>
            <person name="Saif S."/>
            <person name="Shenoy N."/>
            <person name="Sisk P."/>
            <person name="Stolte C."/>
            <person name="Sykes S."/>
            <person name="Thomson T."/>
            <person name="Walk T."/>
            <person name="White J."/>
            <person name="Yandava C."/>
            <person name="Burger G."/>
            <person name="Gray M.W."/>
            <person name="Holland P.W.H."/>
            <person name="King N."/>
            <person name="Lang F.B.F."/>
            <person name="Roger A.J."/>
            <person name="Ruiz-Trillo I."/>
            <person name="Lander E."/>
            <person name="Nusbaum C."/>
        </authorList>
    </citation>
    <scope>NUCLEOTIDE SEQUENCE [LARGE SCALE GENOMIC DNA]</scope>
    <source>
        <strain evidence="3 4">ATCC 50062</strain>
    </source>
</reference>
<dbReference type="GeneID" id="25569836"/>
<dbReference type="Gene3D" id="3.90.70.10">
    <property type="entry name" value="Cysteine proteinases"/>
    <property type="match status" value="1"/>
</dbReference>
<dbReference type="eggNOG" id="KOG4598">
    <property type="taxonomic scope" value="Eukaryota"/>
</dbReference>
<dbReference type="AlphaFoldDB" id="A0A0L0DC64"/>
<dbReference type="Pfam" id="PF01287">
    <property type="entry name" value="eIF-5a"/>
    <property type="match status" value="1"/>
</dbReference>
<accession>A0A0L0DC64</accession>